<keyword evidence="1" id="KW-0732">Signal</keyword>
<dbReference type="InterPro" id="IPR001480">
    <property type="entry name" value="Bulb-type_lectin_dom"/>
</dbReference>
<dbReference type="GO" id="GO:0048544">
    <property type="term" value="P:recognition of pollen"/>
    <property type="evidence" value="ECO:0007669"/>
    <property type="project" value="InterPro"/>
</dbReference>
<dbReference type="InterPro" id="IPR036426">
    <property type="entry name" value="Bulb-type_lectin_dom_sf"/>
</dbReference>
<dbReference type="GO" id="GO:0030246">
    <property type="term" value="F:carbohydrate binding"/>
    <property type="evidence" value="ECO:0007669"/>
    <property type="project" value="UniProtKB-KW"/>
</dbReference>
<keyword evidence="5" id="KW-0808">Transferase</keyword>
<dbReference type="Gene3D" id="2.90.10.10">
    <property type="entry name" value="Bulb-type lectin domain"/>
    <property type="match status" value="1"/>
</dbReference>
<dbReference type="PANTHER" id="PTHR32444:SF118">
    <property type="entry name" value="OS09G0551150 PROTEIN"/>
    <property type="match status" value="1"/>
</dbReference>
<dbReference type="SMART" id="SM00108">
    <property type="entry name" value="B_lectin"/>
    <property type="match status" value="1"/>
</dbReference>
<dbReference type="AlphaFoldDB" id="A0A6A2YIE3"/>
<keyword evidence="6" id="KW-1185">Reference proteome</keyword>
<sequence length="346" mass="38862">MESSEEADVLAVEGSVNDDETLVSALETFELGFFSPGKSRNRYLGIWYKNSSEAVVWVANRNNPIADTKGVLTVSDNGNLVLLDRKKSVVWSSNVSGTIEHPMTQLLDTGNLVLKDNKSISERYLWRSFDPPSDTLLACMTIGWNLKTGEERYLTSWKSADDPSPGNFTYQLDRTGLPELVIDRGSMKSYQTGPWNGIQFGAVPAVLNLIFKPTVISNESELYYTFEAVSNALNIRLWLNQSRYLQRLILEQGRNRWGVLYSVPLDQCGSYGFCGANSVCSSRKPHTCECIQGFIPKSQGYMNCVRESSLDCQKGEGFLRLVRVKVPDLIKFQLNENLNREKCEAC</sequence>
<protein>
    <submittedName>
        <fullName evidence="5">S-locus lectin protein kinase family protein</fullName>
    </submittedName>
</protein>
<evidence type="ECO:0000313" key="5">
    <source>
        <dbReference type="EMBL" id="KAE8678079.1"/>
    </source>
</evidence>
<dbReference type="Proteomes" id="UP000436088">
    <property type="component" value="Unassembled WGS sequence"/>
</dbReference>
<dbReference type="GO" id="GO:0016301">
    <property type="term" value="F:kinase activity"/>
    <property type="evidence" value="ECO:0007669"/>
    <property type="project" value="UniProtKB-KW"/>
</dbReference>
<evidence type="ECO:0000256" key="1">
    <source>
        <dbReference type="ARBA" id="ARBA00022729"/>
    </source>
</evidence>
<keyword evidence="2" id="KW-1015">Disulfide bond</keyword>
<dbReference type="CDD" id="cd00028">
    <property type="entry name" value="B_lectin"/>
    <property type="match status" value="1"/>
</dbReference>
<dbReference type="SUPFAM" id="SSF51110">
    <property type="entry name" value="alpha-D-mannose-specific plant lectins"/>
    <property type="match status" value="1"/>
</dbReference>
<dbReference type="EMBL" id="VEPZ02001345">
    <property type="protein sequence ID" value="KAE8678079.1"/>
    <property type="molecule type" value="Genomic_DNA"/>
</dbReference>
<dbReference type="OrthoDB" id="1910371at2759"/>
<dbReference type="Pfam" id="PF00954">
    <property type="entry name" value="S_locus_glycop"/>
    <property type="match status" value="1"/>
</dbReference>
<evidence type="ECO:0000256" key="3">
    <source>
        <dbReference type="ARBA" id="ARBA00023180"/>
    </source>
</evidence>
<gene>
    <name evidence="5" type="ORF">F3Y22_tig00111445pilonHSYRG00109</name>
</gene>
<organism evidence="5 6">
    <name type="scientific">Hibiscus syriacus</name>
    <name type="common">Rose of Sharon</name>
    <dbReference type="NCBI Taxonomy" id="106335"/>
    <lineage>
        <taxon>Eukaryota</taxon>
        <taxon>Viridiplantae</taxon>
        <taxon>Streptophyta</taxon>
        <taxon>Embryophyta</taxon>
        <taxon>Tracheophyta</taxon>
        <taxon>Spermatophyta</taxon>
        <taxon>Magnoliopsida</taxon>
        <taxon>eudicotyledons</taxon>
        <taxon>Gunneridae</taxon>
        <taxon>Pentapetalae</taxon>
        <taxon>rosids</taxon>
        <taxon>malvids</taxon>
        <taxon>Malvales</taxon>
        <taxon>Malvaceae</taxon>
        <taxon>Malvoideae</taxon>
        <taxon>Hibiscus</taxon>
    </lineage>
</organism>
<proteinExistence type="predicted"/>
<feature type="domain" description="Bulb-type lectin" evidence="4">
    <location>
        <begin position="7"/>
        <end position="127"/>
    </location>
</feature>
<dbReference type="PANTHER" id="PTHR32444">
    <property type="entry name" value="BULB-TYPE LECTIN DOMAIN-CONTAINING PROTEIN"/>
    <property type="match status" value="1"/>
</dbReference>
<dbReference type="PROSITE" id="PS50927">
    <property type="entry name" value="BULB_LECTIN"/>
    <property type="match status" value="1"/>
</dbReference>
<name>A0A6A2YIE3_HIBSY</name>
<dbReference type="FunFam" id="2.90.10.10:FF:000004">
    <property type="entry name" value="G-type lectin S-receptor-like serine/threonine-protein kinase"/>
    <property type="match status" value="1"/>
</dbReference>
<reference evidence="5" key="1">
    <citation type="submission" date="2019-09" db="EMBL/GenBank/DDBJ databases">
        <title>Draft genome information of white flower Hibiscus syriacus.</title>
        <authorList>
            <person name="Kim Y.-M."/>
        </authorList>
    </citation>
    <scope>NUCLEOTIDE SEQUENCE [LARGE SCALE GENOMIC DNA]</scope>
    <source>
        <strain evidence="5">YM2019G1</strain>
    </source>
</reference>
<keyword evidence="3" id="KW-0325">Glycoprotein</keyword>
<evidence type="ECO:0000313" key="6">
    <source>
        <dbReference type="Proteomes" id="UP000436088"/>
    </source>
</evidence>
<evidence type="ECO:0000259" key="4">
    <source>
        <dbReference type="PROSITE" id="PS50927"/>
    </source>
</evidence>
<evidence type="ECO:0000256" key="2">
    <source>
        <dbReference type="ARBA" id="ARBA00023157"/>
    </source>
</evidence>
<dbReference type="InterPro" id="IPR000858">
    <property type="entry name" value="S_locus_glycoprot_dom"/>
</dbReference>
<keyword evidence="5" id="KW-0418">Kinase</keyword>
<dbReference type="Pfam" id="PF01453">
    <property type="entry name" value="B_lectin"/>
    <property type="match status" value="1"/>
</dbReference>
<accession>A0A6A2YIE3</accession>
<comment type="caution">
    <text evidence="5">The sequence shown here is derived from an EMBL/GenBank/DDBJ whole genome shotgun (WGS) entry which is preliminary data.</text>
</comment>